<dbReference type="InterPro" id="IPR001283">
    <property type="entry name" value="CRISP-related"/>
</dbReference>
<dbReference type="PANTHER" id="PTHR10334">
    <property type="entry name" value="CYSTEINE-RICH SECRETORY PROTEIN-RELATED"/>
    <property type="match status" value="1"/>
</dbReference>
<dbReference type="InParanoid" id="K1Q7H7"/>
<organism evidence="1">
    <name type="scientific">Magallana gigas</name>
    <name type="common">Pacific oyster</name>
    <name type="synonym">Crassostrea gigas</name>
    <dbReference type="NCBI Taxonomy" id="29159"/>
    <lineage>
        <taxon>Eukaryota</taxon>
        <taxon>Metazoa</taxon>
        <taxon>Spiralia</taxon>
        <taxon>Lophotrochozoa</taxon>
        <taxon>Mollusca</taxon>
        <taxon>Bivalvia</taxon>
        <taxon>Autobranchia</taxon>
        <taxon>Pteriomorphia</taxon>
        <taxon>Ostreida</taxon>
        <taxon>Ostreoidea</taxon>
        <taxon>Ostreidae</taxon>
        <taxon>Magallana</taxon>
    </lineage>
</organism>
<dbReference type="SMART" id="SM00198">
    <property type="entry name" value="SCP"/>
    <property type="match status" value="1"/>
</dbReference>
<dbReference type="EMBL" id="JH816553">
    <property type="protein sequence ID" value="EKC27239.1"/>
    <property type="molecule type" value="Genomic_DNA"/>
</dbReference>
<dbReference type="InterPro" id="IPR035940">
    <property type="entry name" value="CAP_sf"/>
</dbReference>
<dbReference type="Gene3D" id="3.40.33.10">
    <property type="entry name" value="CAP"/>
    <property type="match status" value="1"/>
</dbReference>
<reference evidence="1" key="1">
    <citation type="journal article" date="2012" name="Nature">
        <title>The oyster genome reveals stress adaptation and complexity of shell formation.</title>
        <authorList>
            <person name="Zhang G."/>
            <person name="Fang X."/>
            <person name="Guo X."/>
            <person name="Li L."/>
            <person name="Luo R."/>
            <person name="Xu F."/>
            <person name="Yang P."/>
            <person name="Zhang L."/>
            <person name="Wang X."/>
            <person name="Qi H."/>
            <person name="Xiong Z."/>
            <person name="Que H."/>
            <person name="Xie Y."/>
            <person name="Holland P.W."/>
            <person name="Paps J."/>
            <person name="Zhu Y."/>
            <person name="Wu F."/>
            <person name="Chen Y."/>
            <person name="Wang J."/>
            <person name="Peng C."/>
            <person name="Meng J."/>
            <person name="Yang L."/>
            <person name="Liu J."/>
            <person name="Wen B."/>
            <person name="Zhang N."/>
            <person name="Huang Z."/>
            <person name="Zhu Q."/>
            <person name="Feng Y."/>
            <person name="Mount A."/>
            <person name="Hedgecock D."/>
            <person name="Xu Z."/>
            <person name="Liu Y."/>
            <person name="Domazet-Loso T."/>
            <person name="Du Y."/>
            <person name="Sun X."/>
            <person name="Zhang S."/>
            <person name="Liu B."/>
            <person name="Cheng P."/>
            <person name="Jiang X."/>
            <person name="Li J."/>
            <person name="Fan D."/>
            <person name="Wang W."/>
            <person name="Fu W."/>
            <person name="Wang T."/>
            <person name="Wang B."/>
            <person name="Zhang J."/>
            <person name="Peng Z."/>
            <person name="Li Y."/>
            <person name="Li N."/>
            <person name="Wang J."/>
            <person name="Chen M."/>
            <person name="He Y."/>
            <person name="Tan F."/>
            <person name="Song X."/>
            <person name="Zheng Q."/>
            <person name="Huang R."/>
            <person name="Yang H."/>
            <person name="Du X."/>
            <person name="Chen L."/>
            <person name="Yang M."/>
            <person name="Gaffney P.M."/>
            <person name="Wang S."/>
            <person name="Luo L."/>
            <person name="She Z."/>
            <person name="Ming Y."/>
            <person name="Huang W."/>
            <person name="Zhang S."/>
            <person name="Huang B."/>
            <person name="Zhang Y."/>
            <person name="Qu T."/>
            <person name="Ni P."/>
            <person name="Miao G."/>
            <person name="Wang J."/>
            <person name="Wang Q."/>
            <person name="Steinberg C.E."/>
            <person name="Wang H."/>
            <person name="Li N."/>
            <person name="Qian L."/>
            <person name="Zhang G."/>
            <person name="Li Y."/>
            <person name="Yang H."/>
            <person name="Liu X."/>
            <person name="Wang J."/>
            <person name="Yin Y."/>
            <person name="Wang J."/>
        </authorList>
    </citation>
    <scope>NUCLEOTIDE SEQUENCE [LARGE SCALE GENOMIC DNA]</scope>
    <source>
        <strain evidence="1">05x7-T-G4-1.051#20</strain>
    </source>
</reference>
<gene>
    <name evidence="1" type="ORF">CGI_10014383</name>
</gene>
<proteinExistence type="predicted"/>
<protein>
    <submittedName>
        <fullName evidence="1">Cysteine-rich secretory protein DIS2</fullName>
    </submittedName>
</protein>
<dbReference type="PRINTS" id="PR00837">
    <property type="entry name" value="V5TPXLIKE"/>
</dbReference>
<sequence>MGESSPTYGTVDFCASDGYKSRFSSGQNLAYGGAKLTWNSTVNLWHSEVSKFTYGGTSNSGVGHYTQVVWSSSIKVGCGYAYCSASNTHYYVCNYSPAGNSVGAMPYKNGTSCQDCPSKCKNNLCDILMHKLSGNKEAKVTVI</sequence>
<evidence type="ECO:0000313" key="1">
    <source>
        <dbReference type="EMBL" id="EKC27239.1"/>
    </source>
</evidence>
<dbReference type="InterPro" id="IPR018244">
    <property type="entry name" value="Allrgn_V5/Tpx1_CS"/>
</dbReference>
<dbReference type="InterPro" id="IPR014044">
    <property type="entry name" value="CAP_dom"/>
</dbReference>
<dbReference type="HOGENOM" id="CLU_1808067_0_0_1"/>
<dbReference type="SUPFAM" id="SSF55797">
    <property type="entry name" value="PR-1-like"/>
    <property type="match status" value="1"/>
</dbReference>
<accession>K1Q7H7</accession>
<dbReference type="AlphaFoldDB" id="K1Q7H7"/>
<dbReference type="FunCoup" id="K1Q7H7">
    <property type="interactions" value="148"/>
</dbReference>
<name>K1Q7H7_MAGGI</name>
<dbReference type="PROSITE" id="PS01009">
    <property type="entry name" value="CRISP_1"/>
    <property type="match status" value="1"/>
</dbReference>
<dbReference type="GO" id="GO:0005576">
    <property type="term" value="C:extracellular region"/>
    <property type="evidence" value="ECO:0007669"/>
    <property type="project" value="InterPro"/>
</dbReference>
<dbReference type="Pfam" id="PF00188">
    <property type="entry name" value="CAP"/>
    <property type="match status" value="1"/>
</dbReference>